<evidence type="ECO:0000256" key="4">
    <source>
        <dbReference type="SAM" id="MobiDB-lite"/>
    </source>
</evidence>
<dbReference type="GO" id="GO:0003723">
    <property type="term" value="F:RNA binding"/>
    <property type="evidence" value="ECO:0007669"/>
    <property type="project" value="InterPro"/>
</dbReference>
<dbReference type="FunFam" id="2.30.30.100:FF:000058">
    <property type="entry name" value="Small nuclear ribonucleoprotein Sm D3"/>
    <property type="match status" value="1"/>
</dbReference>
<dbReference type="Proteomes" id="UP000195570">
    <property type="component" value="Unassembled WGS sequence"/>
</dbReference>
<reference evidence="6" key="1">
    <citation type="submission" date="2016-09" db="EMBL/GenBank/DDBJ databases">
        <authorList>
            <person name="Hebert L."/>
            <person name="Moumen B."/>
        </authorList>
    </citation>
    <scope>NUCLEOTIDE SEQUENCE [LARGE SCALE GENOMIC DNA]</scope>
    <source>
        <strain evidence="6">OVI</strain>
    </source>
</reference>
<evidence type="ECO:0000256" key="3">
    <source>
        <dbReference type="ARBA" id="ARBA00023274"/>
    </source>
</evidence>
<protein>
    <submittedName>
        <fullName evidence="6">Small nuclear ribonucleoprotein SmD3, putative</fullName>
    </submittedName>
</protein>
<evidence type="ECO:0000256" key="1">
    <source>
        <dbReference type="ARBA" id="ARBA00004123"/>
    </source>
</evidence>
<dbReference type="InterPro" id="IPR047575">
    <property type="entry name" value="Sm"/>
</dbReference>
<accession>A0A1G4IFJ9</accession>
<dbReference type="Pfam" id="PF01423">
    <property type="entry name" value="LSM"/>
    <property type="match status" value="1"/>
</dbReference>
<dbReference type="InterPro" id="IPR027141">
    <property type="entry name" value="LSm4/Sm_D1/D3"/>
</dbReference>
<dbReference type="AlphaFoldDB" id="A0A1G4IFJ9"/>
<dbReference type="PROSITE" id="PS52002">
    <property type="entry name" value="SM"/>
    <property type="match status" value="1"/>
</dbReference>
<dbReference type="GO" id="GO:0006396">
    <property type="term" value="P:RNA processing"/>
    <property type="evidence" value="ECO:0007669"/>
    <property type="project" value="InterPro"/>
</dbReference>
<dbReference type="SMART" id="SM00651">
    <property type="entry name" value="Sm"/>
    <property type="match status" value="1"/>
</dbReference>
<comment type="caution">
    <text evidence="6">The sequence shown here is derived from an EMBL/GenBank/DDBJ whole genome shotgun (WGS) entry which is preliminary data.</text>
</comment>
<dbReference type="InterPro" id="IPR010920">
    <property type="entry name" value="LSM_dom_sf"/>
</dbReference>
<evidence type="ECO:0000256" key="2">
    <source>
        <dbReference type="ARBA" id="ARBA00023242"/>
    </source>
</evidence>
<dbReference type="SUPFAM" id="SSF50182">
    <property type="entry name" value="Sm-like ribonucleoproteins"/>
    <property type="match status" value="1"/>
</dbReference>
<dbReference type="Gene3D" id="2.30.30.100">
    <property type="match status" value="1"/>
</dbReference>
<feature type="domain" description="Sm" evidence="5">
    <location>
        <begin position="6"/>
        <end position="78"/>
    </location>
</feature>
<dbReference type="PANTHER" id="PTHR23338">
    <property type="entry name" value="SMALL NUCLEAR RIBONUCLEOPROTEIN SM"/>
    <property type="match status" value="1"/>
</dbReference>
<dbReference type="GeneID" id="92376604"/>
<keyword evidence="3 6" id="KW-0687">Ribonucleoprotein</keyword>
<evidence type="ECO:0000259" key="5">
    <source>
        <dbReference type="PROSITE" id="PS52002"/>
    </source>
</evidence>
<dbReference type="GO" id="GO:0005634">
    <property type="term" value="C:nucleus"/>
    <property type="evidence" value="ECO:0007669"/>
    <property type="project" value="UniProtKB-SubCell"/>
</dbReference>
<dbReference type="VEuPathDB" id="TriTrypDB:TEOVI_000266400"/>
<dbReference type="RefSeq" id="XP_067081803.1">
    <property type="nucleotide sequence ID" value="XM_067225702.1"/>
</dbReference>
<dbReference type="GO" id="GO:1990904">
    <property type="term" value="C:ribonucleoprotein complex"/>
    <property type="evidence" value="ECO:0007669"/>
    <property type="project" value="UniProtKB-KW"/>
</dbReference>
<evidence type="ECO:0000313" key="6">
    <source>
        <dbReference type="EMBL" id="SCU71084.1"/>
    </source>
</evidence>
<comment type="subcellular location">
    <subcellularLocation>
        <location evidence="1">Nucleus</location>
    </subcellularLocation>
</comment>
<dbReference type="InterPro" id="IPR001163">
    <property type="entry name" value="Sm_dom_euk/arc"/>
</dbReference>
<keyword evidence="2" id="KW-0539">Nucleus</keyword>
<evidence type="ECO:0000313" key="7">
    <source>
        <dbReference type="Proteomes" id="UP000195570"/>
    </source>
</evidence>
<feature type="region of interest" description="Disordered" evidence="4">
    <location>
        <begin position="92"/>
        <end position="115"/>
    </location>
</feature>
<proteinExistence type="predicted"/>
<dbReference type="EMBL" id="CZPT02001566">
    <property type="protein sequence ID" value="SCU71084.1"/>
    <property type="molecule type" value="Genomic_DNA"/>
</dbReference>
<feature type="compositionally biased region" description="Basic residues" evidence="4">
    <location>
        <begin position="105"/>
        <end position="115"/>
    </location>
</feature>
<gene>
    <name evidence="6" type="ORF">TEOVI_000266400</name>
</gene>
<name>A0A1G4IFJ9_TRYEQ</name>
<keyword evidence="7" id="KW-1185">Reference proteome</keyword>
<organism evidence="6 7">
    <name type="scientific">Trypanosoma equiperdum</name>
    <dbReference type="NCBI Taxonomy" id="5694"/>
    <lineage>
        <taxon>Eukaryota</taxon>
        <taxon>Discoba</taxon>
        <taxon>Euglenozoa</taxon>
        <taxon>Kinetoplastea</taxon>
        <taxon>Metakinetoplastina</taxon>
        <taxon>Trypanosomatida</taxon>
        <taxon>Trypanosomatidae</taxon>
        <taxon>Trypanosoma</taxon>
    </lineage>
</organism>
<sequence length="115" mass="12364">MNTEGLPLKVLSDAVGTTVSLELKNGELYTGTLSEVVDNMGVLLTSARKTTMAGREVDMPKVLVCGTNIVFFQLPDALRCCPPLMKMGKLLPSDLDGRGDGKGFGAHRSRKKPKK</sequence>